<evidence type="ECO:0000256" key="1">
    <source>
        <dbReference type="SAM" id="MobiDB-lite"/>
    </source>
</evidence>
<proteinExistence type="predicted"/>
<evidence type="ECO:0000313" key="2">
    <source>
        <dbReference type="Proteomes" id="UP000887565"/>
    </source>
</evidence>
<protein>
    <submittedName>
        <fullName evidence="3">Uncharacterized protein</fullName>
    </submittedName>
</protein>
<sequence length="75" mass="8534">MCVGSIAIRLKFLRAQREKEVLEQERARSIQRRKVLDELTKEEKVKETPSVGVAPTGPAKYVPPHLRPAQPQCLQ</sequence>
<accession>A0A915LB45</accession>
<reference evidence="3" key="1">
    <citation type="submission" date="2022-11" db="UniProtKB">
        <authorList>
            <consortium name="WormBaseParasite"/>
        </authorList>
    </citation>
    <scope>IDENTIFICATION</scope>
</reference>
<evidence type="ECO:0000313" key="3">
    <source>
        <dbReference type="WBParaSite" id="nRc.2.0.1.t48355-RA"/>
    </source>
</evidence>
<organism evidence="2 3">
    <name type="scientific">Romanomermis culicivorax</name>
    <name type="common">Nematode worm</name>
    <dbReference type="NCBI Taxonomy" id="13658"/>
    <lineage>
        <taxon>Eukaryota</taxon>
        <taxon>Metazoa</taxon>
        <taxon>Ecdysozoa</taxon>
        <taxon>Nematoda</taxon>
        <taxon>Enoplea</taxon>
        <taxon>Dorylaimia</taxon>
        <taxon>Mermithida</taxon>
        <taxon>Mermithoidea</taxon>
        <taxon>Mermithidae</taxon>
        <taxon>Romanomermis</taxon>
    </lineage>
</organism>
<feature type="region of interest" description="Disordered" evidence="1">
    <location>
        <begin position="41"/>
        <end position="75"/>
    </location>
</feature>
<keyword evidence="2" id="KW-1185">Reference proteome</keyword>
<dbReference type="AlphaFoldDB" id="A0A915LB45"/>
<dbReference type="WBParaSite" id="nRc.2.0.1.t48355-RA">
    <property type="protein sequence ID" value="nRc.2.0.1.t48355-RA"/>
    <property type="gene ID" value="nRc.2.0.1.g48355"/>
</dbReference>
<name>A0A915LB45_ROMCU</name>
<dbReference type="Proteomes" id="UP000887565">
    <property type="component" value="Unplaced"/>
</dbReference>